<keyword evidence="1" id="KW-0175">Coiled coil</keyword>
<evidence type="ECO:0000313" key="4">
    <source>
        <dbReference type="Proteomes" id="UP000765509"/>
    </source>
</evidence>
<reference evidence="3" key="1">
    <citation type="submission" date="2021-03" db="EMBL/GenBank/DDBJ databases">
        <title>Draft genome sequence of rust myrtle Austropuccinia psidii MF-1, a brazilian biotype.</title>
        <authorList>
            <person name="Quecine M.C."/>
            <person name="Pachon D.M.R."/>
            <person name="Bonatelli M.L."/>
            <person name="Correr F.H."/>
            <person name="Franceschini L.M."/>
            <person name="Leite T.F."/>
            <person name="Margarido G.R.A."/>
            <person name="Almeida C.A."/>
            <person name="Ferrarezi J.A."/>
            <person name="Labate C.A."/>
        </authorList>
    </citation>
    <scope>NUCLEOTIDE SEQUENCE</scope>
    <source>
        <strain evidence="3">MF-1</strain>
    </source>
</reference>
<dbReference type="AlphaFoldDB" id="A0A9Q3GQ44"/>
<dbReference type="PANTHER" id="PTHR37445:SF3">
    <property type="entry name" value="ZINC FINGER PHD-TYPE DOMAIN-CONTAINING PROTEIN"/>
    <property type="match status" value="1"/>
</dbReference>
<feature type="coiled-coil region" evidence="1">
    <location>
        <begin position="56"/>
        <end position="97"/>
    </location>
</feature>
<proteinExistence type="predicted"/>
<dbReference type="SUPFAM" id="SSF64593">
    <property type="entry name" value="Intermediate filament protein, coiled coil region"/>
    <property type="match status" value="1"/>
</dbReference>
<keyword evidence="4" id="KW-1185">Reference proteome</keyword>
<organism evidence="3 4">
    <name type="scientific">Austropuccinia psidii MF-1</name>
    <dbReference type="NCBI Taxonomy" id="1389203"/>
    <lineage>
        <taxon>Eukaryota</taxon>
        <taxon>Fungi</taxon>
        <taxon>Dikarya</taxon>
        <taxon>Basidiomycota</taxon>
        <taxon>Pucciniomycotina</taxon>
        <taxon>Pucciniomycetes</taxon>
        <taxon>Pucciniales</taxon>
        <taxon>Sphaerophragmiaceae</taxon>
        <taxon>Austropuccinia</taxon>
    </lineage>
</organism>
<name>A0A9Q3GQ44_9BASI</name>
<feature type="compositionally biased region" description="Basic and acidic residues" evidence="2">
    <location>
        <begin position="226"/>
        <end position="243"/>
    </location>
</feature>
<dbReference type="Gene3D" id="1.20.5.340">
    <property type="match status" value="1"/>
</dbReference>
<dbReference type="EMBL" id="AVOT02004270">
    <property type="protein sequence ID" value="MBW0475883.1"/>
    <property type="molecule type" value="Genomic_DNA"/>
</dbReference>
<comment type="caution">
    <text evidence="3">The sequence shown here is derived from an EMBL/GenBank/DDBJ whole genome shotgun (WGS) entry which is preliminary data.</text>
</comment>
<gene>
    <name evidence="3" type="ORF">O181_015598</name>
</gene>
<dbReference type="OrthoDB" id="6766179at2759"/>
<dbReference type="PANTHER" id="PTHR37445">
    <property type="entry name" value="PROTEIN CBG24663"/>
    <property type="match status" value="1"/>
</dbReference>
<feature type="region of interest" description="Disordered" evidence="2">
    <location>
        <begin position="224"/>
        <end position="243"/>
    </location>
</feature>
<protein>
    <submittedName>
        <fullName evidence="3">Uncharacterized protein</fullName>
    </submittedName>
</protein>
<accession>A0A9Q3GQ44</accession>
<evidence type="ECO:0000256" key="2">
    <source>
        <dbReference type="SAM" id="MobiDB-lite"/>
    </source>
</evidence>
<dbReference type="Proteomes" id="UP000765509">
    <property type="component" value="Unassembled WGS sequence"/>
</dbReference>
<evidence type="ECO:0000256" key="1">
    <source>
        <dbReference type="SAM" id="Coils"/>
    </source>
</evidence>
<evidence type="ECO:0000313" key="3">
    <source>
        <dbReference type="EMBL" id="MBW0475883.1"/>
    </source>
</evidence>
<sequence>MSAHNIKNDTPIKKLANTNLTSKKEPTISEVWNLLASVNSTVSSHNMHFANINTNLQSLESNFNSMQSSLNDLRKELSQLKSEKIALESELALLRDKFDKFGNSPRTQSPPLSFDVYNEVSDRMSREKNILVFNVPDSEDEHLDVPLNIGVDLFKDLSLPSIKIIRGKRLGTFSSKNRPILFELDSPSNVHGILRTKFKLRLIERWRNVSISEDKTALQRAHMNKLRSDLSEKRNQGEKKLVH</sequence>